<dbReference type="SMART" id="SM00338">
    <property type="entry name" value="BRLZ"/>
    <property type="match status" value="1"/>
</dbReference>
<protein>
    <recommendedName>
        <fullName evidence="8">BZIP domain-containing protein</fullName>
    </recommendedName>
</protein>
<accession>A0A9W9V495</accession>
<dbReference type="SUPFAM" id="SSF57959">
    <property type="entry name" value="Leucine zipper domain"/>
    <property type="match status" value="1"/>
</dbReference>
<dbReference type="GO" id="GO:0000977">
    <property type="term" value="F:RNA polymerase II transcription regulatory region sequence-specific DNA binding"/>
    <property type="evidence" value="ECO:0007669"/>
    <property type="project" value="TreeGrafter"/>
</dbReference>
<gene>
    <name evidence="9" type="ORF">N7541_001045</name>
</gene>
<organism evidence="9 10">
    <name type="scientific">Penicillium brevicompactum</name>
    <dbReference type="NCBI Taxonomy" id="5074"/>
    <lineage>
        <taxon>Eukaryota</taxon>
        <taxon>Fungi</taxon>
        <taxon>Dikarya</taxon>
        <taxon>Ascomycota</taxon>
        <taxon>Pezizomycotina</taxon>
        <taxon>Eurotiomycetes</taxon>
        <taxon>Eurotiomycetidae</taxon>
        <taxon>Eurotiales</taxon>
        <taxon>Aspergillaceae</taxon>
        <taxon>Penicillium</taxon>
    </lineage>
</organism>
<feature type="region of interest" description="Disordered" evidence="7">
    <location>
        <begin position="1"/>
        <end position="25"/>
    </location>
</feature>
<dbReference type="InterPro" id="IPR004827">
    <property type="entry name" value="bZIP"/>
</dbReference>
<keyword evidence="5" id="KW-0539">Nucleus</keyword>
<evidence type="ECO:0000256" key="6">
    <source>
        <dbReference type="SAM" id="Coils"/>
    </source>
</evidence>
<evidence type="ECO:0000259" key="8">
    <source>
        <dbReference type="PROSITE" id="PS50217"/>
    </source>
</evidence>
<feature type="region of interest" description="Disordered" evidence="7">
    <location>
        <begin position="178"/>
        <end position="221"/>
    </location>
</feature>
<feature type="domain" description="BZIP" evidence="8">
    <location>
        <begin position="219"/>
        <end position="282"/>
    </location>
</feature>
<comment type="subcellular location">
    <subcellularLocation>
        <location evidence="1">Nucleus</location>
    </subcellularLocation>
</comment>
<feature type="compositionally biased region" description="Polar residues" evidence="7">
    <location>
        <begin position="181"/>
        <end position="213"/>
    </location>
</feature>
<keyword evidence="2" id="KW-0805">Transcription regulation</keyword>
<dbReference type="Gene3D" id="1.20.5.170">
    <property type="match status" value="1"/>
</dbReference>
<evidence type="ECO:0000256" key="4">
    <source>
        <dbReference type="ARBA" id="ARBA00023163"/>
    </source>
</evidence>
<sequence length="286" mass="31742">MHNAIGHPNRAKMSHNDSRGKERWVNQSAEADCGFLFPRTTPAPSPFIYMASPPSSIPSSGSNPPQLCKEFTFFLSQIEPPRQSSHLPSGSSPLNSGPQERHQGPADYSQWADLQYDFLAPPLEAFPTTVPVCQSFDTLTQSALWTEPDLSFETDWNFLSANSSTPYPAAFDDVPVMDVGSANSDGHSQPSPVSQFPAPVSTSLSSPATSQDDALSRVDSSRVEKRKLNTLAARRCRQRRVDRMKELEAELEKVRKERDDWRLKCSKLEGETDALKGLLTRKSKDM</sequence>
<evidence type="ECO:0000313" key="10">
    <source>
        <dbReference type="Proteomes" id="UP001148299"/>
    </source>
</evidence>
<dbReference type="AlphaFoldDB" id="A0A9W9V495"/>
<evidence type="ECO:0000256" key="3">
    <source>
        <dbReference type="ARBA" id="ARBA00023125"/>
    </source>
</evidence>
<evidence type="ECO:0000313" key="9">
    <source>
        <dbReference type="EMBL" id="KAJ5367104.1"/>
    </source>
</evidence>
<feature type="compositionally biased region" description="Low complexity" evidence="7">
    <location>
        <begin position="84"/>
        <end position="98"/>
    </location>
</feature>
<comment type="caution">
    <text evidence="9">The sequence shown here is derived from an EMBL/GenBank/DDBJ whole genome shotgun (WGS) entry which is preliminary data.</text>
</comment>
<keyword evidence="3" id="KW-0238">DNA-binding</keyword>
<dbReference type="EMBL" id="JAPZBR010000001">
    <property type="protein sequence ID" value="KAJ5367104.1"/>
    <property type="molecule type" value="Genomic_DNA"/>
</dbReference>
<evidence type="ECO:0000256" key="2">
    <source>
        <dbReference type="ARBA" id="ARBA00023015"/>
    </source>
</evidence>
<dbReference type="InterPro" id="IPR046347">
    <property type="entry name" value="bZIP_sf"/>
</dbReference>
<evidence type="ECO:0000256" key="5">
    <source>
        <dbReference type="ARBA" id="ARBA00023242"/>
    </source>
</evidence>
<dbReference type="PROSITE" id="PS50217">
    <property type="entry name" value="BZIP"/>
    <property type="match status" value="1"/>
</dbReference>
<reference evidence="9" key="2">
    <citation type="journal article" date="2023" name="IMA Fungus">
        <title>Comparative genomic study of the Penicillium genus elucidates a diverse pangenome and 15 lateral gene transfer events.</title>
        <authorList>
            <person name="Petersen C."/>
            <person name="Sorensen T."/>
            <person name="Nielsen M.R."/>
            <person name="Sondergaard T.E."/>
            <person name="Sorensen J.L."/>
            <person name="Fitzpatrick D.A."/>
            <person name="Frisvad J.C."/>
            <person name="Nielsen K.L."/>
        </authorList>
    </citation>
    <scope>NUCLEOTIDE SEQUENCE</scope>
    <source>
        <strain evidence="9">IBT 35675</strain>
    </source>
</reference>
<dbReference type="PANTHER" id="PTHR13044">
    <property type="entry name" value="ACTIVATING TRANSCRIPTION FACTOR ATF 4/5"/>
    <property type="match status" value="1"/>
</dbReference>
<dbReference type="GO" id="GO:0005634">
    <property type="term" value="C:nucleus"/>
    <property type="evidence" value="ECO:0007669"/>
    <property type="project" value="UniProtKB-SubCell"/>
</dbReference>
<dbReference type="GO" id="GO:0001228">
    <property type="term" value="F:DNA-binding transcription activator activity, RNA polymerase II-specific"/>
    <property type="evidence" value="ECO:0007669"/>
    <property type="project" value="TreeGrafter"/>
</dbReference>
<keyword evidence="6" id="KW-0175">Coiled coil</keyword>
<reference evidence="9" key="1">
    <citation type="submission" date="2022-12" db="EMBL/GenBank/DDBJ databases">
        <authorList>
            <person name="Petersen C."/>
        </authorList>
    </citation>
    <scope>NUCLEOTIDE SEQUENCE</scope>
    <source>
        <strain evidence="9">IBT 35675</strain>
    </source>
</reference>
<evidence type="ECO:0000256" key="1">
    <source>
        <dbReference type="ARBA" id="ARBA00004123"/>
    </source>
</evidence>
<proteinExistence type="predicted"/>
<dbReference type="PANTHER" id="PTHR13044:SF38">
    <property type="entry name" value="BZIP DOMAIN-CONTAINING PROTEIN"/>
    <property type="match status" value="1"/>
</dbReference>
<keyword evidence="10" id="KW-1185">Reference proteome</keyword>
<evidence type="ECO:0000256" key="7">
    <source>
        <dbReference type="SAM" id="MobiDB-lite"/>
    </source>
</evidence>
<dbReference type="Proteomes" id="UP001148299">
    <property type="component" value="Unassembled WGS sequence"/>
</dbReference>
<feature type="coiled-coil region" evidence="6">
    <location>
        <begin position="237"/>
        <end position="271"/>
    </location>
</feature>
<keyword evidence="4" id="KW-0804">Transcription</keyword>
<feature type="compositionally biased region" description="Basic and acidic residues" evidence="7">
    <location>
        <begin position="14"/>
        <end position="24"/>
    </location>
</feature>
<feature type="region of interest" description="Disordered" evidence="7">
    <location>
        <begin position="80"/>
        <end position="106"/>
    </location>
</feature>
<name>A0A9W9V495_PENBR</name>